<evidence type="ECO:0000313" key="2">
    <source>
        <dbReference type="Proteomes" id="UP001060215"/>
    </source>
</evidence>
<dbReference type="EMBL" id="CM045768">
    <property type="protein sequence ID" value="KAI7984559.1"/>
    <property type="molecule type" value="Genomic_DNA"/>
</dbReference>
<keyword evidence="2" id="KW-1185">Reference proteome</keyword>
<name>A0ACC0F8F0_9ERIC</name>
<comment type="caution">
    <text evidence="1">The sequence shown here is derived from an EMBL/GenBank/DDBJ whole genome shotgun (WGS) entry which is preliminary data.</text>
</comment>
<dbReference type="Proteomes" id="UP001060215">
    <property type="component" value="Chromosome 11"/>
</dbReference>
<sequence>MKQNTHSIYVMFFIIFLVTTSQTVARFLATKQGEKETKLNEITTGGSLVEVEENDSLNQLMGVEECQNRDEDCLKRRMVAEAHLDYIYTQHHKP</sequence>
<gene>
    <name evidence="1" type="ORF">LOK49_LG15G01809</name>
</gene>
<proteinExistence type="predicted"/>
<reference evidence="1 2" key="1">
    <citation type="journal article" date="2022" name="Plant J.">
        <title>Chromosome-level genome of Camellia lanceoleosa provides a valuable resource for understanding genome evolution and self-incompatibility.</title>
        <authorList>
            <person name="Gong W."/>
            <person name="Xiao S."/>
            <person name="Wang L."/>
            <person name="Liao Z."/>
            <person name="Chang Y."/>
            <person name="Mo W."/>
            <person name="Hu G."/>
            <person name="Li W."/>
            <person name="Zhao G."/>
            <person name="Zhu H."/>
            <person name="Hu X."/>
            <person name="Ji K."/>
            <person name="Xiang X."/>
            <person name="Song Q."/>
            <person name="Yuan D."/>
            <person name="Jin S."/>
            <person name="Zhang L."/>
        </authorList>
    </citation>
    <scope>NUCLEOTIDE SEQUENCE [LARGE SCALE GENOMIC DNA]</scope>
    <source>
        <strain evidence="1">SQ_2022a</strain>
    </source>
</reference>
<evidence type="ECO:0000313" key="1">
    <source>
        <dbReference type="EMBL" id="KAI7984559.1"/>
    </source>
</evidence>
<accession>A0ACC0F8F0</accession>
<protein>
    <submittedName>
        <fullName evidence="1">Phytosulfokines 6</fullName>
    </submittedName>
</protein>
<organism evidence="1 2">
    <name type="scientific">Camellia lanceoleosa</name>
    <dbReference type="NCBI Taxonomy" id="1840588"/>
    <lineage>
        <taxon>Eukaryota</taxon>
        <taxon>Viridiplantae</taxon>
        <taxon>Streptophyta</taxon>
        <taxon>Embryophyta</taxon>
        <taxon>Tracheophyta</taxon>
        <taxon>Spermatophyta</taxon>
        <taxon>Magnoliopsida</taxon>
        <taxon>eudicotyledons</taxon>
        <taxon>Gunneridae</taxon>
        <taxon>Pentapetalae</taxon>
        <taxon>asterids</taxon>
        <taxon>Ericales</taxon>
        <taxon>Theaceae</taxon>
        <taxon>Camellia</taxon>
    </lineage>
</organism>